<keyword evidence="2" id="KW-1185">Reference proteome</keyword>
<evidence type="ECO:0008006" key="3">
    <source>
        <dbReference type="Google" id="ProtNLM"/>
    </source>
</evidence>
<gene>
    <name evidence="1" type="ORF">ACFSE6_00150</name>
</gene>
<reference evidence="2" key="1">
    <citation type="journal article" date="2019" name="Int. J. Syst. Evol. Microbiol.">
        <title>The Global Catalogue of Microorganisms (GCM) 10K type strain sequencing project: providing services to taxonomists for standard genome sequencing and annotation.</title>
        <authorList>
            <consortium name="The Broad Institute Genomics Platform"/>
            <consortium name="The Broad Institute Genome Sequencing Center for Infectious Disease"/>
            <person name="Wu L."/>
            <person name="Ma J."/>
        </authorList>
    </citation>
    <scope>NUCLEOTIDE SEQUENCE [LARGE SCALE GENOMIC DNA]</scope>
    <source>
        <strain evidence="2">JCM 17130</strain>
    </source>
</reference>
<proteinExistence type="predicted"/>
<dbReference type="EMBL" id="JBHUEE010000001">
    <property type="protein sequence ID" value="MFD1716231.1"/>
    <property type="molecule type" value="Genomic_DNA"/>
</dbReference>
<organism evidence="1 2">
    <name type="scientific">Georgenia deserti</name>
    <dbReference type="NCBI Taxonomy" id="2093781"/>
    <lineage>
        <taxon>Bacteria</taxon>
        <taxon>Bacillati</taxon>
        <taxon>Actinomycetota</taxon>
        <taxon>Actinomycetes</taxon>
        <taxon>Micrococcales</taxon>
        <taxon>Bogoriellaceae</taxon>
        <taxon>Georgenia</taxon>
    </lineage>
</organism>
<protein>
    <recommendedName>
        <fullName evidence="3">Spore-associated protein A</fullName>
    </recommendedName>
</protein>
<comment type="caution">
    <text evidence="1">The sequence shown here is derived from an EMBL/GenBank/DDBJ whole genome shotgun (WGS) entry which is preliminary data.</text>
</comment>
<dbReference type="RefSeq" id="WP_388001682.1">
    <property type="nucleotide sequence ID" value="NZ_JBHUEE010000001.1"/>
</dbReference>
<evidence type="ECO:0000313" key="2">
    <source>
        <dbReference type="Proteomes" id="UP001597277"/>
    </source>
</evidence>
<name>A0ABW4L2K7_9MICO</name>
<evidence type="ECO:0000313" key="1">
    <source>
        <dbReference type="EMBL" id="MFD1716231.1"/>
    </source>
</evidence>
<dbReference type="Proteomes" id="UP001597277">
    <property type="component" value="Unassembled WGS sequence"/>
</dbReference>
<accession>A0ABW4L2K7</accession>
<sequence>MSPILTTKGKFMIAGRTTRSRSFAIFLVMLVAAVTLVMAASSSGAAGNTEARGDGRAYPDRTCEQLGFAGPTNYKLDNAGGYVQVFFSSAKDANCLQTINSTSIARRTHIYLARSGTGMDYALDFGTYRSYAGAVVLLNAGGHCIDFSGYVDYRGGSEVNVRKAHCG</sequence>